<dbReference type="AlphaFoldDB" id="A0A7W5H3T6"/>
<reference evidence="1 2" key="1">
    <citation type="submission" date="2020-08" db="EMBL/GenBank/DDBJ databases">
        <title>Genomic Encyclopedia of Type Strains, Phase III (KMG-III): the genomes of soil and plant-associated and newly described type strains.</title>
        <authorList>
            <person name="Whitman W."/>
        </authorList>
    </citation>
    <scope>NUCLEOTIDE SEQUENCE [LARGE SCALE GENOMIC DNA]</scope>
    <source>
        <strain evidence="1 2">CECT 8075</strain>
    </source>
</reference>
<evidence type="ECO:0000313" key="1">
    <source>
        <dbReference type="EMBL" id="MBB3204473.1"/>
    </source>
</evidence>
<dbReference type="Proteomes" id="UP000536179">
    <property type="component" value="Unassembled WGS sequence"/>
</dbReference>
<evidence type="ECO:0000313" key="2">
    <source>
        <dbReference type="Proteomes" id="UP000536179"/>
    </source>
</evidence>
<sequence length="33" mass="4093">MIQKVREQRVDRTTDWLRVNGEIGRQRYFIQTV</sequence>
<proteinExistence type="predicted"/>
<comment type="caution">
    <text evidence="1">The sequence shown here is derived from an EMBL/GenBank/DDBJ whole genome shotgun (WGS) entry which is preliminary data.</text>
</comment>
<name>A0A7W5H3T6_9BACT</name>
<organism evidence="1 2">
    <name type="scientific">Aporhodopirellula rubra</name>
    <dbReference type="NCBI Taxonomy" id="980271"/>
    <lineage>
        <taxon>Bacteria</taxon>
        <taxon>Pseudomonadati</taxon>
        <taxon>Planctomycetota</taxon>
        <taxon>Planctomycetia</taxon>
        <taxon>Pirellulales</taxon>
        <taxon>Pirellulaceae</taxon>
        <taxon>Aporhodopirellula</taxon>
    </lineage>
</organism>
<accession>A0A7W5H3T6</accession>
<keyword evidence="2" id="KW-1185">Reference proteome</keyword>
<dbReference type="EMBL" id="JACHXU010000001">
    <property type="protein sequence ID" value="MBB3204473.1"/>
    <property type="molecule type" value="Genomic_DNA"/>
</dbReference>
<gene>
    <name evidence="1" type="ORF">FHS27_000237</name>
</gene>
<protein>
    <submittedName>
        <fullName evidence="1">Uncharacterized protein</fullName>
    </submittedName>
</protein>